<feature type="active site" evidence="5">
    <location>
        <position position="36"/>
    </location>
</feature>
<sequence length="89" mass="9701">MVRLTAWVSGTVQGVGFRAYVRSRGRRLGLVGSATNLADGRVEVIVEGPRADCQTLLEMLRAGHTPGRTTQVTYSWSPPSGDLLNFVRK</sequence>
<evidence type="ECO:0000256" key="6">
    <source>
        <dbReference type="RuleBase" id="RU004168"/>
    </source>
</evidence>
<proteinExistence type="inferred from homology"/>
<dbReference type="InterPro" id="IPR017968">
    <property type="entry name" value="Acylphosphatase_CS"/>
</dbReference>
<dbReference type="SUPFAM" id="SSF54975">
    <property type="entry name" value="Acylphosphatase/BLUF domain-like"/>
    <property type="match status" value="1"/>
</dbReference>
<feature type="domain" description="Acylphosphatase-like" evidence="7">
    <location>
        <begin position="3"/>
        <end position="89"/>
    </location>
</feature>
<comment type="similarity">
    <text evidence="1 6">Belongs to the acylphosphatase family.</text>
</comment>
<organism evidence="8 9">
    <name type="scientific">Protofrankia coriariae</name>
    <dbReference type="NCBI Taxonomy" id="1562887"/>
    <lineage>
        <taxon>Bacteria</taxon>
        <taxon>Bacillati</taxon>
        <taxon>Actinomycetota</taxon>
        <taxon>Actinomycetes</taxon>
        <taxon>Frankiales</taxon>
        <taxon>Frankiaceae</taxon>
        <taxon>Protofrankia</taxon>
    </lineage>
</organism>
<evidence type="ECO:0000313" key="8">
    <source>
        <dbReference type="EMBL" id="KLL12961.1"/>
    </source>
</evidence>
<dbReference type="Proteomes" id="UP000035425">
    <property type="component" value="Unassembled WGS sequence"/>
</dbReference>
<dbReference type="Gene3D" id="3.30.70.100">
    <property type="match status" value="1"/>
</dbReference>
<evidence type="ECO:0000256" key="1">
    <source>
        <dbReference type="ARBA" id="ARBA00005614"/>
    </source>
</evidence>
<dbReference type="Pfam" id="PF00708">
    <property type="entry name" value="Acylphosphatase"/>
    <property type="match status" value="1"/>
</dbReference>
<dbReference type="InterPro" id="IPR020456">
    <property type="entry name" value="Acylphosphatase"/>
</dbReference>
<evidence type="ECO:0000259" key="7">
    <source>
        <dbReference type="PROSITE" id="PS51160"/>
    </source>
</evidence>
<reference evidence="8 9" key="1">
    <citation type="submission" date="2014-12" db="EMBL/GenBank/DDBJ databases">
        <title>Frankia sp. BMG5.1 draft genome.</title>
        <authorList>
            <person name="Gtari M."/>
            <person name="Ghodhbane-Gtari F."/>
            <person name="Nouioui I."/>
            <person name="Ktari A."/>
            <person name="Hezbri K."/>
            <person name="Mimouni W."/>
            <person name="Sbissi I."/>
            <person name="Ayari A."/>
            <person name="Yamanaka T."/>
            <person name="Normand P."/>
            <person name="Tisa L.S."/>
            <person name="Boudabous A."/>
        </authorList>
    </citation>
    <scope>NUCLEOTIDE SEQUENCE [LARGE SCALE GENOMIC DNA]</scope>
    <source>
        <strain evidence="8 9">BMG5.1</strain>
    </source>
</reference>
<accession>A0ABR5F8A6</accession>
<dbReference type="NCBIfam" id="NF010997">
    <property type="entry name" value="PRK14422.1"/>
    <property type="match status" value="1"/>
</dbReference>
<dbReference type="PROSITE" id="PS00150">
    <property type="entry name" value="ACYLPHOSPHATASE_1"/>
    <property type="match status" value="1"/>
</dbReference>
<dbReference type="InterPro" id="IPR001792">
    <property type="entry name" value="Acylphosphatase-like_dom"/>
</dbReference>
<evidence type="ECO:0000256" key="4">
    <source>
        <dbReference type="ARBA" id="ARBA00047645"/>
    </source>
</evidence>
<evidence type="ECO:0000256" key="3">
    <source>
        <dbReference type="ARBA" id="ARBA00015991"/>
    </source>
</evidence>
<name>A0ABR5F8A6_9ACTN</name>
<dbReference type="EMBL" id="JWIO01000002">
    <property type="protein sequence ID" value="KLL12961.1"/>
    <property type="molecule type" value="Genomic_DNA"/>
</dbReference>
<evidence type="ECO:0000256" key="2">
    <source>
        <dbReference type="ARBA" id="ARBA00012150"/>
    </source>
</evidence>
<protein>
    <recommendedName>
        <fullName evidence="3 5">acylphosphatase</fullName>
        <ecNumber evidence="2 5">3.6.1.7</ecNumber>
    </recommendedName>
</protein>
<comment type="catalytic activity">
    <reaction evidence="4 5">
        <text>an acyl phosphate + H2O = a carboxylate + phosphate + H(+)</text>
        <dbReference type="Rhea" id="RHEA:14965"/>
        <dbReference type="ChEBI" id="CHEBI:15377"/>
        <dbReference type="ChEBI" id="CHEBI:15378"/>
        <dbReference type="ChEBI" id="CHEBI:29067"/>
        <dbReference type="ChEBI" id="CHEBI:43474"/>
        <dbReference type="ChEBI" id="CHEBI:59918"/>
        <dbReference type="EC" id="3.6.1.7"/>
    </reaction>
</comment>
<dbReference type="PANTHER" id="PTHR47268">
    <property type="entry name" value="ACYLPHOSPHATASE"/>
    <property type="match status" value="1"/>
</dbReference>
<evidence type="ECO:0000256" key="5">
    <source>
        <dbReference type="PROSITE-ProRule" id="PRU00520"/>
    </source>
</evidence>
<evidence type="ECO:0000313" key="9">
    <source>
        <dbReference type="Proteomes" id="UP000035425"/>
    </source>
</evidence>
<dbReference type="EC" id="3.6.1.7" evidence="2 5"/>
<dbReference type="PANTHER" id="PTHR47268:SF4">
    <property type="entry name" value="ACYLPHOSPHATASE"/>
    <property type="match status" value="1"/>
</dbReference>
<dbReference type="PROSITE" id="PS51160">
    <property type="entry name" value="ACYLPHOSPHATASE_3"/>
    <property type="match status" value="1"/>
</dbReference>
<gene>
    <name evidence="8" type="ORF">FrCorBMG51_01575</name>
</gene>
<dbReference type="InterPro" id="IPR036046">
    <property type="entry name" value="Acylphosphatase-like_dom_sf"/>
</dbReference>
<keyword evidence="9" id="KW-1185">Reference proteome</keyword>
<feature type="active site" evidence="5">
    <location>
        <position position="18"/>
    </location>
</feature>
<dbReference type="RefSeq" id="WP_047221470.1">
    <property type="nucleotide sequence ID" value="NZ_JWIO01000002.1"/>
</dbReference>
<comment type="caution">
    <text evidence="8">The sequence shown here is derived from an EMBL/GenBank/DDBJ whole genome shotgun (WGS) entry which is preliminary data.</text>
</comment>
<keyword evidence="5" id="KW-0378">Hydrolase</keyword>